<feature type="region of interest" description="Disordered" evidence="1">
    <location>
        <begin position="22"/>
        <end position="64"/>
    </location>
</feature>
<dbReference type="Proteomes" id="UP000277580">
    <property type="component" value="Unassembled WGS sequence"/>
</dbReference>
<evidence type="ECO:0000313" key="2">
    <source>
        <dbReference type="EMBL" id="RPB13557.1"/>
    </source>
</evidence>
<dbReference type="InParanoid" id="A0A3N4KST5"/>
<proteinExistence type="predicted"/>
<evidence type="ECO:0000313" key="3">
    <source>
        <dbReference type="Proteomes" id="UP000277580"/>
    </source>
</evidence>
<evidence type="ECO:0000256" key="1">
    <source>
        <dbReference type="SAM" id="MobiDB-lite"/>
    </source>
</evidence>
<protein>
    <submittedName>
        <fullName evidence="2">Uncharacterized protein</fullName>
    </submittedName>
</protein>
<gene>
    <name evidence="2" type="ORF">P167DRAFT_103327</name>
</gene>
<dbReference type="EMBL" id="ML119122">
    <property type="protein sequence ID" value="RPB13557.1"/>
    <property type="molecule type" value="Genomic_DNA"/>
</dbReference>
<accession>A0A3N4KST5</accession>
<organism evidence="2 3">
    <name type="scientific">Morchella conica CCBAS932</name>
    <dbReference type="NCBI Taxonomy" id="1392247"/>
    <lineage>
        <taxon>Eukaryota</taxon>
        <taxon>Fungi</taxon>
        <taxon>Dikarya</taxon>
        <taxon>Ascomycota</taxon>
        <taxon>Pezizomycotina</taxon>
        <taxon>Pezizomycetes</taxon>
        <taxon>Pezizales</taxon>
        <taxon>Morchellaceae</taxon>
        <taxon>Morchella</taxon>
    </lineage>
</organism>
<feature type="compositionally biased region" description="Basic residues" evidence="1">
    <location>
        <begin position="23"/>
        <end position="38"/>
    </location>
</feature>
<name>A0A3N4KST5_9PEZI</name>
<reference evidence="2 3" key="1">
    <citation type="journal article" date="2018" name="Nat. Ecol. Evol.">
        <title>Pezizomycetes genomes reveal the molecular basis of ectomycorrhizal truffle lifestyle.</title>
        <authorList>
            <person name="Murat C."/>
            <person name="Payen T."/>
            <person name="Noel B."/>
            <person name="Kuo A."/>
            <person name="Morin E."/>
            <person name="Chen J."/>
            <person name="Kohler A."/>
            <person name="Krizsan K."/>
            <person name="Balestrini R."/>
            <person name="Da Silva C."/>
            <person name="Montanini B."/>
            <person name="Hainaut M."/>
            <person name="Levati E."/>
            <person name="Barry K.W."/>
            <person name="Belfiori B."/>
            <person name="Cichocki N."/>
            <person name="Clum A."/>
            <person name="Dockter R.B."/>
            <person name="Fauchery L."/>
            <person name="Guy J."/>
            <person name="Iotti M."/>
            <person name="Le Tacon F."/>
            <person name="Lindquist E.A."/>
            <person name="Lipzen A."/>
            <person name="Malagnac F."/>
            <person name="Mello A."/>
            <person name="Molinier V."/>
            <person name="Miyauchi S."/>
            <person name="Poulain J."/>
            <person name="Riccioni C."/>
            <person name="Rubini A."/>
            <person name="Sitrit Y."/>
            <person name="Splivallo R."/>
            <person name="Traeger S."/>
            <person name="Wang M."/>
            <person name="Zifcakova L."/>
            <person name="Wipf D."/>
            <person name="Zambonelli A."/>
            <person name="Paolocci F."/>
            <person name="Nowrousian M."/>
            <person name="Ottonello S."/>
            <person name="Baldrian P."/>
            <person name="Spatafora J.W."/>
            <person name="Henrissat B."/>
            <person name="Nagy L.G."/>
            <person name="Aury J.M."/>
            <person name="Wincker P."/>
            <person name="Grigoriev I.V."/>
            <person name="Bonfante P."/>
            <person name="Martin F.M."/>
        </authorList>
    </citation>
    <scope>NUCLEOTIDE SEQUENCE [LARGE SCALE GENOMIC DNA]</scope>
    <source>
        <strain evidence="2 3">CCBAS932</strain>
    </source>
</reference>
<dbReference type="AlphaFoldDB" id="A0A3N4KST5"/>
<sequence>MLWSLCSVSFGIQTRRPISKTYVHQRRIQQKKHKHRNKTPYGNKIKKKELQYPHHVASASKIFH</sequence>
<keyword evidence="3" id="KW-1185">Reference proteome</keyword>